<evidence type="ECO:0000259" key="2">
    <source>
        <dbReference type="Pfam" id="PF01610"/>
    </source>
</evidence>
<dbReference type="Proteomes" id="UP000236321">
    <property type="component" value="Unassembled WGS sequence"/>
</dbReference>
<feature type="region of interest" description="Disordered" evidence="1">
    <location>
        <begin position="22"/>
        <end position="44"/>
    </location>
</feature>
<dbReference type="Pfam" id="PF01610">
    <property type="entry name" value="DDE_Tnp_ISL3"/>
    <property type="match status" value="1"/>
</dbReference>
<comment type="caution">
    <text evidence="3">The sequence shown here is derived from an EMBL/GenBank/DDBJ whole genome shotgun (WGS) entry which is preliminary data.</text>
</comment>
<evidence type="ECO:0000313" key="4">
    <source>
        <dbReference type="Proteomes" id="UP000236321"/>
    </source>
</evidence>
<evidence type="ECO:0000313" key="3">
    <source>
        <dbReference type="EMBL" id="GBD52619.1"/>
    </source>
</evidence>
<name>A0A9P2YIB4_MICAE</name>
<protein>
    <recommendedName>
        <fullName evidence="2">Transposase IS204/IS1001/IS1096/IS1165 DDE domain-containing protein</fullName>
    </recommendedName>
</protein>
<organism evidence="3 4">
    <name type="scientific">Microcystis aeruginosa NIES-298</name>
    <dbReference type="NCBI Taxonomy" id="449468"/>
    <lineage>
        <taxon>Bacteria</taxon>
        <taxon>Bacillati</taxon>
        <taxon>Cyanobacteriota</taxon>
        <taxon>Cyanophyceae</taxon>
        <taxon>Oscillatoriophycideae</taxon>
        <taxon>Chroococcales</taxon>
        <taxon>Microcystaceae</taxon>
        <taxon>Microcystis</taxon>
    </lineage>
</organism>
<dbReference type="AlphaFoldDB" id="A0A9P2YIB4"/>
<dbReference type="EMBL" id="BEYQ01000005">
    <property type="protein sequence ID" value="GBD52619.1"/>
    <property type="molecule type" value="Genomic_DNA"/>
</dbReference>
<accession>A0A9P2YIB4</accession>
<dbReference type="InterPro" id="IPR002560">
    <property type="entry name" value="Transposase_DDE"/>
</dbReference>
<gene>
    <name evidence="3" type="ORF">BGM30_17120</name>
</gene>
<sequence length="44" mass="5196">MPSAEVVADRFHVMKQINQELDEQRKAEKRAVEAQKNKKQKTEK</sequence>
<feature type="domain" description="Transposase IS204/IS1001/IS1096/IS1165 DDE" evidence="2">
    <location>
        <begin position="1"/>
        <end position="42"/>
    </location>
</feature>
<evidence type="ECO:0000256" key="1">
    <source>
        <dbReference type="SAM" id="MobiDB-lite"/>
    </source>
</evidence>
<reference evidence="4" key="1">
    <citation type="submission" date="2017-12" db="EMBL/GenBank/DDBJ databases">
        <title>Improved Draft Genome Sequence of Microcystis aeruginosa NIES-298, a Microcystin-Producing Cyanobacterium from Lake Kasumigaura, Japan.</title>
        <authorList>
            <person name="Yamaguchi H."/>
            <person name="Suzuki S."/>
            <person name="Kawachi M."/>
        </authorList>
    </citation>
    <scope>NUCLEOTIDE SEQUENCE [LARGE SCALE GENOMIC DNA]</scope>
    <source>
        <strain evidence="4">NIES-298</strain>
    </source>
</reference>
<proteinExistence type="predicted"/>